<accession>A0A4R0RD86</accession>
<gene>
    <name evidence="7" type="ORF">EIP91_005396</name>
</gene>
<protein>
    <recommendedName>
        <fullName evidence="6">Protein kinase domain-containing protein</fullName>
    </recommendedName>
</protein>
<dbReference type="Proteomes" id="UP000292702">
    <property type="component" value="Unassembled WGS sequence"/>
</dbReference>
<dbReference type="OrthoDB" id="346907at2759"/>
<dbReference type="PANTHER" id="PTHR44329:SF288">
    <property type="entry name" value="MITOGEN-ACTIVATED PROTEIN KINASE KINASE KINASE 20"/>
    <property type="match status" value="1"/>
</dbReference>
<dbReference type="InterPro" id="IPR011009">
    <property type="entry name" value="Kinase-like_dom_sf"/>
</dbReference>
<name>A0A4R0RD86_9APHY</name>
<organism evidence="7 8">
    <name type="scientific">Steccherinum ochraceum</name>
    <dbReference type="NCBI Taxonomy" id="92696"/>
    <lineage>
        <taxon>Eukaryota</taxon>
        <taxon>Fungi</taxon>
        <taxon>Dikarya</taxon>
        <taxon>Basidiomycota</taxon>
        <taxon>Agaricomycotina</taxon>
        <taxon>Agaricomycetes</taxon>
        <taxon>Polyporales</taxon>
        <taxon>Steccherinaceae</taxon>
        <taxon>Steccherinum</taxon>
    </lineage>
</organism>
<comment type="caution">
    <text evidence="7">The sequence shown here is derived from an EMBL/GenBank/DDBJ whole genome shotgun (WGS) entry which is preliminary data.</text>
</comment>
<sequence>MLQKHARMAQGSSPDRTPRSTSAGIQIRPMPGTLRSAGTSTPASSSSSSSTPVQTSSSPSPAAPDARARKARSLRETIAKKVGTFLEAQKDRQQEEQEKHLSEPVLRPLITTAILQREPITTTAFSEEPQEHQPDPAVVDNLTRLIKNAVTCTIHKNNLLSLRTEAAADTLLLMQQMLDDPVAYDIEADRYTIRRLLIKLSREARILPSSLFLIGVKCRVRESVNGGAFADIYRASYHGEPVALKRLRVFRVVVDKDSRVLNAAFLREALVWRQLRHRHILPFFGIDRSSFRPYLCMVSPYMEYGNMLQCIKTLEASKAVAPREIWLYEVAQGLDYLHQEQVVHGDLRGVNILIDEDLHVRLSDFGLSMLLDTKPLSAIPSNNAGQGRWSAPELFKAGSQVSFKSDVWSFACVCIEMYTRLPPYAHLSDMQVHARIMNGDLPKMPSLHTGIPRYILNLLDRCFQIDPSARPPASALVRILSRYRSPLPKTRVAEKPLPPPPTEDDDTPEMEEPSPIESQPDPESPDTATDAQTQSSATSPSPSEPGLEDPSHAQYLTLPPMSPLSLHSFVMIPSTPSTNSQDSHILLPSSPSSGSHESQMIVVSSPSAGSQSSHFVSLMGSSPPSSVSGAPLHLSDASSGYDMVPDSPDPS</sequence>
<dbReference type="STRING" id="92696.A0A4R0RD86"/>
<keyword evidence="8" id="KW-1185">Reference proteome</keyword>
<feature type="compositionally biased region" description="Polar residues" evidence="5">
    <location>
        <begin position="10"/>
        <end position="24"/>
    </location>
</feature>
<dbReference type="GO" id="GO:0004674">
    <property type="term" value="F:protein serine/threonine kinase activity"/>
    <property type="evidence" value="ECO:0007669"/>
    <property type="project" value="TreeGrafter"/>
</dbReference>
<feature type="region of interest" description="Disordered" evidence="5">
    <location>
        <begin position="1"/>
        <end position="73"/>
    </location>
</feature>
<dbReference type="InterPro" id="IPR000719">
    <property type="entry name" value="Prot_kinase_dom"/>
</dbReference>
<dbReference type="Pfam" id="PF07714">
    <property type="entry name" value="PK_Tyr_Ser-Thr"/>
    <property type="match status" value="1"/>
</dbReference>
<evidence type="ECO:0000259" key="6">
    <source>
        <dbReference type="PROSITE" id="PS50011"/>
    </source>
</evidence>
<dbReference type="SUPFAM" id="SSF56112">
    <property type="entry name" value="Protein kinase-like (PK-like)"/>
    <property type="match status" value="1"/>
</dbReference>
<dbReference type="GO" id="GO:0005524">
    <property type="term" value="F:ATP binding"/>
    <property type="evidence" value="ECO:0007669"/>
    <property type="project" value="UniProtKB-KW"/>
</dbReference>
<keyword evidence="2" id="KW-0547">Nucleotide-binding</keyword>
<evidence type="ECO:0000256" key="3">
    <source>
        <dbReference type="ARBA" id="ARBA00022777"/>
    </source>
</evidence>
<dbReference type="PROSITE" id="PS00109">
    <property type="entry name" value="PROTEIN_KINASE_TYR"/>
    <property type="match status" value="1"/>
</dbReference>
<dbReference type="InterPro" id="IPR001245">
    <property type="entry name" value="Ser-Thr/Tyr_kinase_cat_dom"/>
</dbReference>
<dbReference type="PROSITE" id="PS50011">
    <property type="entry name" value="PROTEIN_KINASE_DOM"/>
    <property type="match status" value="1"/>
</dbReference>
<dbReference type="InterPro" id="IPR051681">
    <property type="entry name" value="Ser/Thr_Kinases-Pseudokinases"/>
</dbReference>
<feature type="domain" description="Protein kinase" evidence="6">
    <location>
        <begin position="218"/>
        <end position="484"/>
    </location>
</feature>
<keyword evidence="4" id="KW-0067">ATP-binding</keyword>
<evidence type="ECO:0000313" key="8">
    <source>
        <dbReference type="Proteomes" id="UP000292702"/>
    </source>
</evidence>
<keyword evidence="1" id="KW-0808">Transferase</keyword>
<dbReference type="AlphaFoldDB" id="A0A4R0RD86"/>
<evidence type="ECO:0000313" key="7">
    <source>
        <dbReference type="EMBL" id="TCD63455.1"/>
    </source>
</evidence>
<dbReference type="InterPro" id="IPR008266">
    <property type="entry name" value="Tyr_kinase_AS"/>
</dbReference>
<feature type="compositionally biased region" description="Low complexity" evidence="5">
    <location>
        <begin position="583"/>
        <end position="629"/>
    </location>
</feature>
<feature type="region of interest" description="Disordered" evidence="5">
    <location>
        <begin position="489"/>
        <end position="559"/>
    </location>
</feature>
<dbReference type="Gene3D" id="1.10.510.10">
    <property type="entry name" value="Transferase(Phosphotransferase) domain 1"/>
    <property type="match status" value="1"/>
</dbReference>
<feature type="region of interest" description="Disordered" evidence="5">
    <location>
        <begin position="572"/>
        <end position="651"/>
    </location>
</feature>
<evidence type="ECO:0000256" key="2">
    <source>
        <dbReference type="ARBA" id="ARBA00022741"/>
    </source>
</evidence>
<dbReference type="PANTHER" id="PTHR44329">
    <property type="entry name" value="SERINE/THREONINE-PROTEIN KINASE TNNI3K-RELATED"/>
    <property type="match status" value="1"/>
</dbReference>
<feature type="compositionally biased region" description="Acidic residues" evidence="5">
    <location>
        <begin position="502"/>
        <end position="514"/>
    </location>
</feature>
<reference evidence="7 8" key="1">
    <citation type="submission" date="2018-11" db="EMBL/GenBank/DDBJ databases">
        <title>Genome assembly of Steccherinum ochraceum LE-BIN_3174, the white-rot fungus of the Steccherinaceae family (The Residual Polyporoid clade, Polyporales, Basidiomycota).</title>
        <authorList>
            <person name="Fedorova T.V."/>
            <person name="Glazunova O.A."/>
            <person name="Landesman E.O."/>
            <person name="Moiseenko K.V."/>
            <person name="Psurtseva N.V."/>
            <person name="Savinova O.S."/>
            <person name="Shakhova N.V."/>
            <person name="Tyazhelova T.V."/>
            <person name="Vasina D.V."/>
        </authorList>
    </citation>
    <scope>NUCLEOTIDE SEQUENCE [LARGE SCALE GENOMIC DNA]</scope>
    <source>
        <strain evidence="7 8">LE-BIN_3174</strain>
    </source>
</reference>
<evidence type="ECO:0000256" key="4">
    <source>
        <dbReference type="ARBA" id="ARBA00022840"/>
    </source>
</evidence>
<dbReference type="EMBL" id="RWJN01000297">
    <property type="protein sequence ID" value="TCD63455.1"/>
    <property type="molecule type" value="Genomic_DNA"/>
</dbReference>
<feature type="compositionally biased region" description="Low complexity" evidence="5">
    <location>
        <begin position="526"/>
        <end position="541"/>
    </location>
</feature>
<feature type="compositionally biased region" description="Low complexity" evidence="5">
    <location>
        <begin position="35"/>
        <end position="65"/>
    </location>
</feature>
<evidence type="ECO:0000256" key="5">
    <source>
        <dbReference type="SAM" id="MobiDB-lite"/>
    </source>
</evidence>
<evidence type="ECO:0000256" key="1">
    <source>
        <dbReference type="ARBA" id="ARBA00022679"/>
    </source>
</evidence>
<keyword evidence="3" id="KW-0418">Kinase</keyword>
<proteinExistence type="predicted"/>